<reference evidence="2 3" key="1">
    <citation type="submission" date="2023-07" db="EMBL/GenBank/DDBJ databases">
        <title>Genomic Encyclopedia of Type Strains, Phase IV (KMG-IV): sequencing the most valuable type-strain genomes for metagenomic binning, comparative biology and taxonomic classification.</title>
        <authorList>
            <person name="Goeker M."/>
        </authorList>
    </citation>
    <scope>NUCLEOTIDE SEQUENCE [LARGE SCALE GENOMIC DNA]</scope>
    <source>
        <strain evidence="2 3">DSM 23948</strain>
    </source>
</reference>
<name>A0ABT9V060_9BACL</name>
<evidence type="ECO:0000259" key="1">
    <source>
        <dbReference type="Pfam" id="PF10740"/>
    </source>
</evidence>
<evidence type="ECO:0000313" key="2">
    <source>
        <dbReference type="EMBL" id="MDQ0154332.1"/>
    </source>
</evidence>
<proteinExistence type="predicted"/>
<keyword evidence="3" id="KW-1185">Reference proteome</keyword>
<dbReference type="RefSeq" id="WP_307148940.1">
    <property type="nucleotide sequence ID" value="NZ_JAUSTU010000002.1"/>
</dbReference>
<dbReference type="InterPro" id="IPR019676">
    <property type="entry name" value="DUF2529"/>
</dbReference>
<comment type="caution">
    <text evidence="2">The sequence shown here is derived from an EMBL/GenBank/DDBJ whole genome shotgun (WGS) entry which is preliminary data.</text>
</comment>
<gene>
    <name evidence="2" type="ORF">J2S07_000636</name>
</gene>
<protein>
    <recommendedName>
        <fullName evidence="1">DUF2529 domain-containing protein</fullName>
    </recommendedName>
</protein>
<dbReference type="Pfam" id="PF10740">
    <property type="entry name" value="DUF2529"/>
    <property type="match status" value="1"/>
</dbReference>
<dbReference type="Gene3D" id="3.40.50.10490">
    <property type="entry name" value="Glucose-6-phosphate isomerase like protein, domain 1"/>
    <property type="match status" value="1"/>
</dbReference>
<dbReference type="Proteomes" id="UP001231362">
    <property type="component" value="Unassembled WGS sequence"/>
</dbReference>
<accession>A0ABT9V060</accession>
<feature type="domain" description="DUF2529" evidence="1">
    <location>
        <begin position="1"/>
        <end position="170"/>
    </location>
</feature>
<sequence>MLKMFSTQLSGLFKKIQEQEEFSFEDGARLIAQAAVGDGSVYLFGEDEMGAVISEALYSAEPFEKVKRWDGQDESLTSADRVIIFSRYSHDDAAVSAGKWLIEREIPFVSVSTHITTEKDNLVHLADVHIDLHLKRALLPDDEGNRFGYPASMAALFVYYGLKFTLEEIMEDY</sequence>
<evidence type="ECO:0000313" key="3">
    <source>
        <dbReference type="Proteomes" id="UP001231362"/>
    </source>
</evidence>
<dbReference type="EMBL" id="JAUSTU010000002">
    <property type="protein sequence ID" value="MDQ0154332.1"/>
    <property type="molecule type" value="Genomic_DNA"/>
</dbReference>
<organism evidence="2 3">
    <name type="scientific">Anoxybacillus andreesenii</name>
    <dbReference type="NCBI Taxonomy" id="1325932"/>
    <lineage>
        <taxon>Bacteria</taxon>
        <taxon>Bacillati</taxon>
        <taxon>Bacillota</taxon>
        <taxon>Bacilli</taxon>
        <taxon>Bacillales</taxon>
        <taxon>Anoxybacillaceae</taxon>
        <taxon>Anoxybacillus</taxon>
    </lineage>
</organism>